<dbReference type="InterPro" id="IPR036598">
    <property type="entry name" value="GOLD_dom_sf"/>
</dbReference>
<dbReference type="InterPro" id="IPR009038">
    <property type="entry name" value="GOLD_dom"/>
</dbReference>
<dbReference type="PANTHER" id="PTHR23324">
    <property type="entry name" value="SEC14 RELATED PROTEIN"/>
    <property type="match status" value="1"/>
</dbReference>
<dbReference type="Gene3D" id="3.40.525.10">
    <property type="entry name" value="CRAL-TRIO lipid binding domain"/>
    <property type="match status" value="1"/>
</dbReference>
<dbReference type="Gene3D" id="2.60.120.680">
    <property type="entry name" value="GOLD domain"/>
    <property type="match status" value="1"/>
</dbReference>
<organism evidence="2">
    <name type="scientific">Cyprideis torosa</name>
    <dbReference type="NCBI Taxonomy" id="163714"/>
    <lineage>
        <taxon>Eukaryota</taxon>
        <taxon>Metazoa</taxon>
        <taxon>Ecdysozoa</taxon>
        <taxon>Arthropoda</taxon>
        <taxon>Crustacea</taxon>
        <taxon>Oligostraca</taxon>
        <taxon>Ostracoda</taxon>
        <taxon>Podocopa</taxon>
        <taxon>Podocopida</taxon>
        <taxon>Cytherocopina</taxon>
        <taxon>Cytheroidea</taxon>
        <taxon>Cytherideidae</taxon>
        <taxon>Cyprideis</taxon>
    </lineage>
</organism>
<dbReference type="GO" id="GO:0005737">
    <property type="term" value="C:cytoplasm"/>
    <property type="evidence" value="ECO:0007669"/>
    <property type="project" value="TreeGrafter"/>
</dbReference>
<dbReference type="SUPFAM" id="SSF52087">
    <property type="entry name" value="CRAL/TRIO domain"/>
    <property type="match status" value="1"/>
</dbReference>
<dbReference type="SMART" id="SM00516">
    <property type="entry name" value="SEC14"/>
    <property type="match status" value="1"/>
</dbReference>
<reference evidence="2" key="1">
    <citation type="submission" date="2020-11" db="EMBL/GenBank/DDBJ databases">
        <authorList>
            <person name="Tran Van P."/>
        </authorList>
    </citation>
    <scope>NUCLEOTIDE SEQUENCE</scope>
</reference>
<dbReference type="PROSITE" id="PS50191">
    <property type="entry name" value="CRAL_TRIO"/>
    <property type="match status" value="1"/>
</dbReference>
<dbReference type="CDD" id="cd00170">
    <property type="entry name" value="SEC14"/>
    <property type="match status" value="1"/>
</dbReference>
<proteinExistence type="predicted"/>
<dbReference type="PROSITE" id="PS50904">
    <property type="entry name" value="PRELI_MSF1"/>
    <property type="match status" value="1"/>
</dbReference>
<dbReference type="InterPro" id="IPR001251">
    <property type="entry name" value="CRAL-TRIO_dom"/>
</dbReference>
<dbReference type="OrthoDB" id="30289at2759"/>
<dbReference type="PROSITE" id="PS50866">
    <property type="entry name" value="GOLD"/>
    <property type="match status" value="1"/>
</dbReference>
<dbReference type="PANTHER" id="PTHR23324:SF66">
    <property type="entry name" value="PROTEIN REAL-TIME"/>
    <property type="match status" value="1"/>
</dbReference>
<sequence>MPQSYQSPIRVYKYPFELVMEAYERRFPTCPMIPIFLGCDVVSEFKSPDGAEHIIERRCRINVEAPYILKKIIGMEYVLFIQRNSLNRRERTLKIEAWNESFSNRVEINELCTYSAHPENPEWTCFEQSAALDVKSFFGFENSVEKLAMKKYSENISKGKEVIEHYISVLKEEGIHHVPPWVDPGPAPIQEETEKVTEQEDEVMTKSEPEKEKRLSGTLTAPPVTFKLEAEYIQRRLGKLSPLQESRLVQLKKWVAELQKGKIPSDATLLRFLRSRDFHLEKAREFLSESLLWRKQHQIDKLVAEYEPPDVLKKYFPGAWHYEDKDGRPMFVLRVGQMDVKGLVKSIGEEGLLKLTICICEEGLRKIEEATMEHGRPISTWTLLLDLEGLTMRHLWKPGVKALLRIIEIVEANYPETMGRVLIMRAPRVFPILWTVVGTFIDEKTRLKFVFCSGVEACNKEEVGLKDYVELKWIPDFLGGECRVAAPEGTLVPKDLYMTAEELERDRGEHFPLLEETTYHSVTLARGQVHEVLLQIEEKGAVICWDFDIIKEDVAFTILRTSEAITSKEPPPSPTVLQTMNPFEVDPEFRSVVEKSWKEGKDYFVVETPVVGHDGESIQGSHIADHSGTYILQWKIFEDPMASMSSSARLFDSITSGQHKAKVMYFYEILKAADYKGSMSSLASIHSGFSQMSLNDSNHSSSAATSSGLSR</sequence>
<dbReference type="SMART" id="SM01100">
    <property type="entry name" value="CRAL_TRIO_N"/>
    <property type="match status" value="1"/>
</dbReference>
<dbReference type="InterPro" id="IPR051064">
    <property type="entry name" value="SEC14/CRAL-TRIO_domain"/>
</dbReference>
<dbReference type="InterPro" id="IPR011074">
    <property type="entry name" value="CRAL/TRIO_N_dom"/>
</dbReference>
<dbReference type="InterPro" id="IPR036865">
    <property type="entry name" value="CRAL-TRIO_dom_sf"/>
</dbReference>
<accession>A0A7R8ZLF0</accession>
<dbReference type="AlphaFoldDB" id="A0A7R8ZLF0"/>
<dbReference type="SUPFAM" id="SSF46938">
    <property type="entry name" value="CRAL/TRIO N-terminal domain"/>
    <property type="match status" value="1"/>
</dbReference>
<dbReference type="Pfam" id="PF00650">
    <property type="entry name" value="CRAL_TRIO"/>
    <property type="match status" value="1"/>
</dbReference>
<feature type="region of interest" description="Disordered" evidence="1">
    <location>
        <begin position="192"/>
        <end position="215"/>
    </location>
</feature>
<protein>
    <submittedName>
        <fullName evidence="2">Uncharacterized protein</fullName>
    </submittedName>
</protein>
<dbReference type="Pfam" id="PF04707">
    <property type="entry name" value="PRELI"/>
    <property type="match status" value="1"/>
</dbReference>
<dbReference type="InterPro" id="IPR006797">
    <property type="entry name" value="PRELI/MSF1_dom"/>
</dbReference>
<evidence type="ECO:0000313" key="2">
    <source>
        <dbReference type="EMBL" id="CAD7228285.1"/>
    </source>
</evidence>
<dbReference type="InterPro" id="IPR036273">
    <property type="entry name" value="CRAL/TRIO_N_dom_sf"/>
</dbReference>
<dbReference type="SUPFAM" id="SSF101576">
    <property type="entry name" value="Supernatant protein factor (SPF), C-terminal domain"/>
    <property type="match status" value="1"/>
</dbReference>
<dbReference type="EMBL" id="OB661466">
    <property type="protein sequence ID" value="CAD7228285.1"/>
    <property type="molecule type" value="Genomic_DNA"/>
</dbReference>
<evidence type="ECO:0000256" key="1">
    <source>
        <dbReference type="SAM" id="MobiDB-lite"/>
    </source>
</evidence>
<name>A0A7R8ZLF0_9CRUS</name>
<gene>
    <name evidence="2" type="ORF">CTOB1V02_LOCUS6172</name>
</gene>